<accession>A0AAV9P0P5</accession>
<comment type="similarity">
    <text evidence="1">Belongs to the peptidase S33 family.</text>
</comment>
<dbReference type="GO" id="GO:0008233">
    <property type="term" value="F:peptidase activity"/>
    <property type="evidence" value="ECO:0007669"/>
    <property type="project" value="InterPro"/>
</dbReference>
<dbReference type="Proteomes" id="UP001337655">
    <property type="component" value="Unassembled WGS sequence"/>
</dbReference>
<dbReference type="InterPro" id="IPR005945">
    <property type="entry name" value="Pro_imino_pep"/>
</dbReference>
<sequence length="331" mass="37560">MSSDSEYKIIQPPGQTRPYPQPTKTGRIPFEYSPTGLKGETWYQQWGDLSTSKQTPLICLHGGPGVPSNYLLPISLIHTDYSIPVIMYHQIGCGESTHFKDKKGDTAFWTPALFMAELDNLKSYLDIKEFDLLGQSWGGMLAAQYAIERQPPNLRKLVISNSPSNMTHWVRVANKLRSALPKAVQETLDRCEREGKTDTEEYESAVAVFYSRHACRLDPWPQELNDAFAYMKQDNTVYETMNGPSEFHVIGSLKTWSITEELGKITAETAPGGLLVMNGYFDEAQDETVEPYFLRPTCRTRWVRYALSSHMPELEETDAYVRDLGMFLMSG</sequence>
<evidence type="ECO:0000256" key="1">
    <source>
        <dbReference type="ARBA" id="ARBA00010088"/>
    </source>
</evidence>
<dbReference type="PIRSF" id="PIRSF005539">
    <property type="entry name" value="Pept_S33_TRI_F1"/>
    <property type="match status" value="1"/>
</dbReference>
<dbReference type="EMBL" id="JAVRRT010000015">
    <property type="protein sequence ID" value="KAK5165877.1"/>
    <property type="molecule type" value="Genomic_DNA"/>
</dbReference>
<gene>
    <name evidence="5" type="ORF">LTR77_008800</name>
</gene>
<keyword evidence="2" id="KW-0378">Hydrolase</keyword>
<comment type="caution">
    <text evidence="5">The sequence shown here is derived from an EMBL/GenBank/DDBJ whole genome shotgun (WGS) entry which is preliminary data.</text>
</comment>
<dbReference type="InterPro" id="IPR000073">
    <property type="entry name" value="AB_hydrolase_1"/>
</dbReference>
<keyword evidence="6" id="KW-1185">Reference proteome</keyword>
<feature type="domain" description="AB hydrolase-1" evidence="4">
    <location>
        <begin position="56"/>
        <end position="244"/>
    </location>
</feature>
<dbReference type="Pfam" id="PF00561">
    <property type="entry name" value="Abhydrolase_1"/>
    <property type="match status" value="1"/>
</dbReference>
<proteinExistence type="inferred from homology"/>
<evidence type="ECO:0000256" key="2">
    <source>
        <dbReference type="ARBA" id="ARBA00022801"/>
    </source>
</evidence>
<dbReference type="SUPFAM" id="SSF53474">
    <property type="entry name" value="alpha/beta-Hydrolases"/>
    <property type="match status" value="1"/>
</dbReference>
<dbReference type="PANTHER" id="PTHR43194">
    <property type="entry name" value="HYDROLASE ALPHA/BETA FOLD FAMILY"/>
    <property type="match status" value="1"/>
</dbReference>
<protein>
    <recommendedName>
        <fullName evidence="4">AB hydrolase-1 domain-containing protein</fullName>
    </recommendedName>
</protein>
<dbReference type="RefSeq" id="XP_064655889.1">
    <property type="nucleotide sequence ID" value="XM_064806030.1"/>
</dbReference>
<name>A0AAV9P0P5_9PEZI</name>
<evidence type="ECO:0000313" key="5">
    <source>
        <dbReference type="EMBL" id="KAK5165877.1"/>
    </source>
</evidence>
<dbReference type="NCBIfam" id="TIGR01250">
    <property type="entry name" value="pro_imino_pep_2"/>
    <property type="match status" value="1"/>
</dbReference>
<evidence type="ECO:0000256" key="3">
    <source>
        <dbReference type="SAM" id="MobiDB-lite"/>
    </source>
</evidence>
<dbReference type="PANTHER" id="PTHR43194:SF2">
    <property type="entry name" value="PEROXISOMAL MEMBRANE PROTEIN LPX1"/>
    <property type="match status" value="1"/>
</dbReference>
<dbReference type="InterPro" id="IPR002410">
    <property type="entry name" value="Peptidase_S33"/>
</dbReference>
<organism evidence="5 6">
    <name type="scientific">Saxophila tyrrhenica</name>
    <dbReference type="NCBI Taxonomy" id="1690608"/>
    <lineage>
        <taxon>Eukaryota</taxon>
        <taxon>Fungi</taxon>
        <taxon>Dikarya</taxon>
        <taxon>Ascomycota</taxon>
        <taxon>Pezizomycotina</taxon>
        <taxon>Dothideomycetes</taxon>
        <taxon>Dothideomycetidae</taxon>
        <taxon>Mycosphaerellales</taxon>
        <taxon>Extremaceae</taxon>
        <taxon>Saxophila</taxon>
    </lineage>
</organism>
<dbReference type="GO" id="GO:0006508">
    <property type="term" value="P:proteolysis"/>
    <property type="evidence" value="ECO:0007669"/>
    <property type="project" value="InterPro"/>
</dbReference>
<dbReference type="Gene3D" id="3.40.50.1820">
    <property type="entry name" value="alpha/beta hydrolase"/>
    <property type="match status" value="1"/>
</dbReference>
<feature type="region of interest" description="Disordered" evidence="3">
    <location>
        <begin position="1"/>
        <end position="26"/>
    </location>
</feature>
<dbReference type="InterPro" id="IPR050228">
    <property type="entry name" value="Carboxylesterase_BioH"/>
</dbReference>
<dbReference type="AlphaFoldDB" id="A0AAV9P0P5"/>
<evidence type="ECO:0000259" key="4">
    <source>
        <dbReference type="Pfam" id="PF00561"/>
    </source>
</evidence>
<reference evidence="5 6" key="1">
    <citation type="submission" date="2023-08" db="EMBL/GenBank/DDBJ databases">
        <title>Black Yeasts Isolated from many extreme environments.</title>
        <authorList>
            <person name="Coleine C."/>
            <person name="Stajich J.E."/>
            <person name="Selbmann L."/>
        </authorList>
    </citation>
    <scope>NUCLEOTIDE SEQUENCE [LARGE SCALE GENOMIC DNA]</scope>
    <source>
        <strain evidence="5 6">CCFEE 5935</strain>
    </source>
</reference>
<dbReference type="GeneID" id="89930132"/>
<dbReference type="PRINTS" id="PR00793">
    <property type="entry name" value="PROAMNOPTASE"/>
</dbReference>
<dbReference type="InterPro" id="IPR029058">
    <property type="entry name" value="AB_hydrolase_fold"/>
</dbReference>
<evidence type="ECO:0000313" key="6">
    <source>
        <dbReference type="Proteomes" id="UP001337655"/>
    </source>
</evidence>